<protein>
    <submittedName>
        <fullName evidence="4">Transcriptional regulator Spx</fullName>
    </submittedName>
</protein>
<dbReference type="PANTHER" id="PTHR30041:SF7">
    <property type="entry name" value="GLOBAL TRANSCRIPTIONAL REGULATOR SPX"/>
    <property type="match status" value="1"/>
</dbReference>
<dbReference type="KEGG" id="lti:JW886_06235"/>
<dbReference type="InterPro" id="IPR036249">
    <property type="entry name" value="Thioredoxin-like_sf"/>
</dbReference>
<dbReference type="Pfam" id="PF03960">
    <property type="entry name" value="ArsC"/>
    <property type="match status" value="1"/>
</dbReference>
<dbReference type="PANTHER" id="PTHR30041">
    <property type="entry name" value="ARSENATE REDUCTASE"/>
    <property type="match status" value="1"/>
</dbReference>
<dbReference type="PROSITE" id="PS51353">
    <property type="entry name" value="ARSC"/>
    <property type="match status" value="1"/>
</dbReference>
<reference evidence="4 5" key="1">
    <citation type="submission" date="2021-02" db="EMBL/GenBank/DDBJ databases">
        <title>Complete genome sequence of Lactococcus lactis strain K_LL004.</title>
        <authorList>
            <person name="Kim H.B."/>
        </authorList>
    </citation>
    <scope>NUCLEOTIDE SEQUENCE [LARGE SCALE GENOMIC DNA]</scope>
    <source>
        <strain evidence="4 5">K_LL004</strain>
    </source>
</reference>
<dbReference type="CDD" id="cd03032">
    <property type="entry name" value="ArsC_Spx"/>
    <property type="match status" value="1"/>
</dbReference>
<keyword evidence="5" id="KW-1185">Reference proteome</keyword>
<accession>A0AA45KEY0</accession>
<dbReference type="SUPFAM" id="SSF52833">
    <property type="entry name" value="Thioredoxin-like"/>
    <property type="match status" value="1"/>
</dbReference>
<dbReference type="Proteomes" id="UP000663608">
    <property type="component" value="Chromosome"/>
</dbReference>
<gene>
    <name evidence="4" type="primary">spx</name>
    <name evidence="4" type="ORF">JW886_06235</name>
</gene>
<evidence type="ECO:0000256" key="2">
    <source>
        <dbReference type="ARBA" id="ARBA00023284"/>
    </source>
</evidence>
<evidence type="ECO:0000313" key="4">
    <source>
        <dbReference type="EMBL" id="QSE76067.1"/>
    </source>
</evidence>
<dbReference type="Gene3D" id="3.40.30.10">
    <property type="entry name" value="Glutaredoxin"/>
    <property type="match status" value="1"/>
</dbReference>
<name>A0AA45KEY0_9LACT</name>
<dbReference type="RefSeq" id="WP_075525717.1">
    <property type="nucleotide sequence ID" value="NZ_CP070381.1"/>
</dbReference>
<dbReference type="InterPro" id="IPR006660">
    <property type="entry name" value="Arsenate_reductase-like"/>
</dbReference>
<evidence type="ECO:0000256" key="1">
    <source>
        <dbReference type="ARBA" id="ARBA00023157"/>
    </source>
</evidence>
<comment type="similarity">
    <text evidence="3">Belongs to the ArsC family.</text>
</comment>
<dbReference type="NCBIfam" id="TIGR01617">
    <property type="entry name" value="arsC_related"/>
    <property type="match status" value="1"/>
</dbReference>
<dbReference type="NCBIfam" id="NF002459">
    <property type="entry name" value="PRK01655.1"/>
    <property type="match status" value="1"/>
</dbReference>
<organism evidence="4 5">
    <name type="scientific">Lactococcus taiwanensis</name>
    <dbReference type="NCBI Taxonomy" id="1151742"/>
    <lineage>
        <taxon>Bacteria</taxon>
        <taxon>Bacillati</taxon>
        <taxon>Bacillota</taxon>
        <taxon>Bacilli</taxon>
        <taxon>Lactobacillales</taxon>
        <taxon>Streptococcaceae</taxon>
        <taxon>Lactococcus</taxon>
    </lineage>
</organism>
<sequence length="145" mass="17253">MIKLFSATNCVSSRKMKQWLIANKLEFREIVILENSLQKKDILRILSLTEKGAEEIISKRSLIYKKLSLKIDFESLTTNELIDLITQNYKLLRRPLLMDEHRLQVGYNEDEIRKFLPRSVRQIELGKAIENVRLWDEEEKHHFAI</sequence>
<evidence type="ECO:0000256" key="3">
    <source>
        <dbReference type="PROSITE-ProRule" id="PRU01282"/>
    </source>
</evidence>
<proteinExistence type="inferred from homology"/>
<evidence type="ECO:0000313" key="5">
    <source>
        <dbReference type="Proteomes" id="UP000663608"/>
    </source>
</evidence>
<dbReference type="AlphaFoldDB" id="A0AA45KEY0"/>
<dbReference type="EMBL" id="CP070872">
    <property type="protein sequence ID" value="QSE76067.1"/>
    <property type="molecule type" value="Genomic_DNA"/>
</dbReference>
<dbReference type="InterPro" id="IPR006504">
    <property type="entry name" value="Tscrpt_reg_Spx/MgsR"/>
</dbReference>
<keyword evidence="1" id="KW-1015">Disulfide bond</keyword>
<keyword evidence="2" id="KW-0676">Redox-active center</keyword>